<name>E0SM74_DICD3</name>
<dbReference type="Proteomes" id="UP000006859">
    <property type="component" value="Chromosome"/>
</dbReference>
<protein>
    <submittedName>
        <fullName evidence="1">Uncharacterized protein</fullName>
    </submittedName>
</protein>
<dbReference type="EMBL" id="CP002038">
    <property type="protein sequence ID" value="ADM99409.1"/>
    <property type="molecule type" value="Genomic_DNA"/>
</dbReference>
<evidence type="ECO:0000313" key="1">
    <source>
        <dbReference type="EMBL" id="ADM99409.1"/>
    </source>
</evidence>
<organism evidence="1 2">
    <name type="scientific">Dickeya dadantii (strain 3937)</name>
    <name type="common">Erwinia chrysanthemi (strain 3937)</name>
    <dbReference type="NCBI Taxonomy" id="198628"/>
    <lineage>
        <taxon>Bacteria</taxon>
        <taxon>Pseudomonadati</taxon>
        <taxon>Pseudomonadota</taxon>
        <taxon>Gammaproteobacteria</taxon>
        <taxon>Enterobacterales</taxon>
        <taxon>Pectobacteriaceae</taxon>
        <taxon>Dickeya</taxon>
    </lineage>
</organism>
<dbReference type="AlphaFoldDB" id="E0SM74"/>
<reference evidence="1 2" key="1">
    <citation type="journal article" date="2011" name="J. Bacteriol.">
        <title>Genome sequence of the plant-pathogenic bacterium Dickeya dadantii 3937.</title>
        <authorList>
            <person name="Glasner J.D."/>
            <person name="Yang C.H."/>
            <person name="Reverchon S."/>
            <person name="Hugouvieux-Cotte-Pattat N."/>
            <person name="Condemine G."/>
            <person name="Bohin J.P."/>
            <person name="Van Gijsegem F."/>
            <person name="Yang S."/>
            <person name="Franza T."/>
            <person name="Expert D."/>
            <person name="Plunkett G. III"/>
            <person name="San Francisco M.J."/>
            <person name="Charkowski A.O."/>
            <person name="Py B."/>
            <person name="Bell K."/>
            <person name="Rauscher L."/>
            <person name="Rodriguez-Palenzuela P."/>
            <person name="Toussaint A."/>
            <person name="Holeva M.C."/>
            <person name="He S.Y."/>
            <person name="Douet V."/>
            <person name="Boccara M."/>
            <person name="Blanco C."/>
            <person name="Toth I."/>
            <person name="Anderson B.D."/>
            <person name="Biehl B.S."/>
            <person name="Mau B."/>
            <person name="Flynn S.M."/>
            <person name="Barras F."/>
            <person name="Lindeberg M."/>
            <person name="Birch P.R."/>
            <person name="Tsuyumu S."/>
            <person name="Shi X."/>
            <person name="Hibbing M."/>
            <person name="Yap M.N."/>
            <person name="Carpentier M."/>
            <person name="Dassa E."/>
            <person name="Umehara M."/>
            <person name="Kim J.F."/>
            <person name="Rusch M."/>
            <person name="Soni P."/>
            <person name="Mayhew G.F."/>
            <person name="Fouts D.E."/>
            <person name="Gill S.R."/>
            <person name="Blattner F.R."/>
            <person name="Keen N.T."/>
            <person name="Perna N.T."/>
        </authorList>
    </citation>
    <scope>NUCLEOTIDE SEQUENCE [LARGE SCALE GENOMIC DNA]</scope>
    <source>
        <strain evidence="1 2">3937</strain>
    </source>
</reference>
<keyword evidence="2" id="KW-1185">Reference proteome</keyword>
<accession>E0SM74</accession>
<sequence>MSHSFLQYYGYFINKNDITLFSKLENKINDIHIRLIFETAVYFSRPFYFLFYSKLDTFRKYPLLFISLN</sequence>
<dbReference type="STRING" id="198628.Dda3937_00059"/>
<dbReference type="HOGENOM" id="CLU_2769193_0_0_6"/>
<dbReference type="KEGG" id="ddd:Dda3937_00059"/>
<proteinExistence type="predicted"/>
<evidence type="ECO:0000313" key="2">
    <source>
        <dbReference type="Proteomes" id="UP000006859"/>
    </source>
</evidence>
<gene>
    <name evidence="1" type="ordered locus">Dda3937_00059</name>
</gene>